<proteinExistence type="predicted"/>
<dbReference type="STRING" id="73230.A0A2B7ZJ29"/>
<sequence>MNRQGTESSLSLSSECLSLDAQQNSTLLTYSNVLNDFLLEMQPQTYASAHFNDLSERPSVDRTSNNWCQHFSNVNLENNILNSGATTEPDEV</sequence>
<accession>A0A2B7ZJ29</accession>
<keyword evidence="2" id="KW-1185">Reference proteome</keyword>
<dbReference type="AlphaFoldDB" id="A0A2B7ZJ29"/>
<dbReference type="EMBL" id="PDND01000066">
    <property type="protein sequence ID" value="PGH33330.1"/>
    <property type="molecule type" value="Genomic_DNA"/>
</dbReference>
<evidence type="ECO:0000313" key="1">
    <source>
        <dbReference type="EMBL" id="PGH33330.1"/>
    </source>
</evidence>
<dbReference type="Proteomes" id="UP000226031">
    <property type="component" value="Unassembled WGS sequence"/>
</dbReference>
<organism evidence="1 2">
    <name type="scientific">[Emmonsia] crescens</name>
    <dbReference type="NCBI Taxonomy" id="73230"/>
    <lineage>
        <taxon>Eukaryota</taxon>
        <taxon>Fungi</taxon>
        <taxon>Dikarya</taxon>
        <taxon>Ascomycota</taxon>
        <taxon>Pezizomycotina</taxon>
        <taxon>Eurotiomycetes</taxon>
        <taxon>Eurotiomycetidae</taxon>
        <taxon>Onygenales</taxon>
        <taxon>Ajellomycetaceae</taxon>
        <taxon>Emergomyces</taxon>
    </lineage>
</organism>
<comment type="caution">
    <text evidence="1">The sequence shown here is derived from an EMBL/GenBank/DDBJ whole genome shotgun (WGS) entry which is preliminary data.</text>
</comment>
<evidence type="ECO:0000313" key="2">
    <source>
        <dbReference type="Proteomes" id="UP000226031"/>
    </source>
</evidence>
<name>A0A2B7ZJ29_9EURO</name>
<gene>
    <name evidence="1" type="ORF">GX50_03883</name>
</gene>
<reference evidence="1 2" key="1">
    <citation type="submission" date="2017-10" db="EMBL/GenBank/DDBJ databases">
        <title>Comparative genomics in systemic dimorphic fungi from Ajellomycetaceae.</title>
        <authorList>
            <person name="Munoz J.F."/>
            <person name="Mcewen J.G."/>
            <person name="Clay O.K."/>
            <person name="Cuomo C.A."/>
        </authorList>
    </citation>
    <scope>NUCLEOTIDE SEQUENCE [LARGE SCALE GENOMIC DNA]</scope>
    <source>
        <strain evidence="1 2">UAMH4076</strain>
    </source>
</reference>
<protein>
    <submittedName>
        <fullName evidence="1">Uncharacterized protein</fullName>
    </submittedName>
</protein>